<dbReference type="STRING" id="292563.Cyast_1078"/>
<sequence length="102" mass="11164">MLISCKGSLIKSIAVALGNGIVTLVLLLVAPMGLAGVITTTIAITIATLVVTFIFDLITLWLIKSPVINFLDYPYREIKTGQISSAQKMEMELNRLRNLEDE</sequence>
<organism evidence="2 3">
    <name type="scientific">Cyanobacterium stanieri (strain ATCC 29140 / PCC 7202)</name>
    <dbReference type="NCBI Taxonomy" id="292563"/>
    <lineage>
        <taxon>Bacteria</taxon>
        <taxon>Bacillati</taxon>
        <taxon>Cyanobacteriota</taxon>
        <taxon>Cyanophyceae</taxon>
        <taxon>Oscillatoriophycideae</taxon>
        <taxon>Chroococcales</taxon>
        <taxon>Geminocystaceae</taxon>
        <taxon>Cyanobacterium</taxon>
    </lineage>
</organism>
<feature type="transmembrane region" description="Helical" evidence="1">
    <location>
        <begin position="12"/>
        <end position="30"/>
    </location>
</feature>
<keyword evidence="1" id="KW-1133">Transmembrane helix</keyword>
<reference evidence="3" key="1">
    <citation type="journal article" date="2013" name="Proc. Natl. Acad. Sci. U.S.A.">
        <title>Improving the coverage of the cyanobacterial phylum using diversity-driven genome sequencing.</title>
        <authorList>
            <person name="Shih P.M."/>
            <person name="Wu D."/>
            <person name="Latifi A."/>
            <person name="Axen S.D."/>
            <person name="Fewer D.P."/>
            <person name="Talla E."/>
            <person name="Calteau A."/>
            <person name="Cai F."/>
            <person name="Tandeau de Marsac N."/>
            <person name="Rippka R."/>
            <person name="Herdman M."/>
            <person name="Sivonen K."/>
            <person name="Coursin T."/>
            <person name="Laurent T."/>
            <person name="Goodwin L."/>
            <person name="Nolan M."/>
            <person name="Davenport K.W."/>
            <person name="Han C.S."/>
            <person name="Rubin E.M."/>
            <person name="Eisen J.A."/>
            <person name="Woyke T."/>
            <person name="Gugger M."/>
            <person name="Kerfeld C.A."/>
        </authorList>
    </citation>
    <scope>NUCLEOTIDE SEQUENCE [LARGE SCALE GENOMIC DNA]</scope>
    <source>
        <strain evidence="3">ATCC 29140 / PCC 7202</strain>
    </source>
</reference>
<dbReference type="NCBIfam" id="NF040558">
    <property type="entry name" value="CAS_Csx18"/>
    <property type="match status" value="1"/>
</dbReference>
<dbReference type="EMBL" id="CP003940">
    <property type="protein sequence ID" value="AFZ47047.1"/>
    <property type="molecule type" value="Genomic_DNA"/>
</dbReference>
<gene>
    <name evidence="2" type="ordered locus">Cyast_1078</name>
</gene>
<keyword evidence="1" id="KW-0812">Transmembrane</keyword>
<dbReference type="KEGG" id="csn:Cyast_1078"/>
<evidence type="ECO:0000313" key="2">
    <source>
        <dbReference type="EMBL" id="AFZ47047.1"/>
    </source>
</evidence>
<dbReference type="HOGENOM" id="CLU_2272732_0_0_3"/>
<keyword evidence="1" id="KW-0472">Membrane</keyword>
<feature type="transmembrane region" description="Helical" evidence="1">
    <location>
        <begin position="42"/>
        <end position="63"/>
    </location>
</feature>
<accession>K9YKQ3</accession>
<evidence type="ECO:0000313" key="3">
    <source>
        <dbReference type="Proteomes" id="UP000010483"/>
    </source>
</evidence>
<protein>
    <submittedName>
        <fullName evidence="2">Uncharacterized protein</fullName>
    </submittedName>
</protein>
<proteinExistence type="predicted"/>
<dbReference type="Proteomes" id="UP000010483">
    <property type="component" value="Chromosome"/>
</dbReference>
<dbReference type="BioCyc" id="CSTA292563:G1353-1088-MONOMER"/>
<dbReference type="AlphaFoldDB" id="K9YKQ3"/>
<evidence type="ECO:0000256" key="1">
    <source>
        <dbReference type="SAM" id="Phobius"/>
    </source>
</evidence>
<name>K9YKQ3_CYASC</name>
<keyword evidence="3" id="KW-1185">Reference proteome</keyword>